<feature type="region of interest" description="Disordered" evidence="1">
    <location>
        <begin position="451"/>
        <end position="516"/>
    </location>
</feature>
<reference evidence="2 3" key="1">
    <citation type="submission" date="2016-02" db="EMBL/GenBank/DDBJ databases">
        <title>Band-tailed pigeon sequencing and assembly.</title>
        <authorList>
            <person name="Soares A.E."/>
            <person name="Novak B.J."/>
            <person name="Rice E.S."/>
            <person name="O'Connell B."/>
            <person name="Chang D."/>
            <person name="Weber S."/>
            <person name="Shapiro B."/>
        </authorList>
    </citation>
    <scope>NUCLEOTIDE SEQUENCE [LARGE SCALE GENOMIC DNA]</scope>
    <source>
        <strain evidence="2">BTP2013</strain>
        <tissue evidence="2">Blood</tissue>
    </source>
</reference>
<evidence type="ECO:0000256" key="1">
    <source>
        <dbReference type="SAM" id="MobiDB-lite"/>
    </source>
</evidence>
<proteinExistence type="predicted"/>
<comment type="caution">
    <text evidence="2">The sequence shown here is derived from an EMBL/GenBank/DDBJ whole genome shotgun (WGS) entry which is preliminary data.</text>
</comment>
<feature type="region of interest" description="Disordered" evidence="1">
    <location>
        <begin position="62"/>
        <end position="133"/>
    </location>
</feature>
<organism evidence="2 3">
    <name type="scientific">Patagioenas fasciata monilis</name>
    <dbReference type="NCBI Taxonomy" id="372326"/>
    <lineage>
        <taxon>Eukaryota</taxon>
        <taxon>Metazoa</taxon>
        <taxon>Chordata</taxon>
        <taxon>Craniata</taxon>
        <taxon>Vertebrata</taxon>
        <taxon>Euteleostomi</taxon>
        <taxon>Archelosauria</taxon>
        <taxon>Archosauria</taxon>
        <taxon>Dinosauria</taxon>
        <taxon>Saurischia</taxon>
        <taxon>Theropoda</taxon>
        <taxon>Coelurosauria</taxon>
        <taxon>Aves</taxon>
        <taxon>Neognathae</taxon>
        <taxon>Neoaves</taxon>
        <taxon>Columbimorphae</taxon>
        <taxon>Columbiformes</taxon>
        <taxon>Columbidae</taxon>
        <taxon>Patagioenas</taxon>
    </lineage>
</organism>
<accession>A0A1V4L0U0</accession>
<gene>
    <name evidence="2" type="ORF">AV530_009082</name>
</gene>
<dbReference type="Proteomes" id="UP000190648">
    <property type="component" value="Unassembled WGS sequence"/>
</dbReference>
<keyword evidence="3" id="KW-1185">Reference proteome</keyword>
<sequence length="516" mass="56131">MQIPQGVLLPHGVQLLNGVQPMQLSHGVQLPFVPAPCPPYYTWGQQGQPLYPTGSYQLPVPACPGSPPRRDRAAQWVQGPPVPRTLPSSAQEPGEASNKDRVAIEENIPAASPHQSPLAPSACTTTMEPTAPVPTPAALERLVDQPKQEPEKASVKAAEQVEDTTINDLLTWLDTLEREDAVPDVPDSPGLTTFLSELPDLSDLKELHDFSDYAAENTCSQDQGLVACLEDSRDTSITTNGPCTTAEVLSELPNLSKYVVESSCPKEMGGGVGWDSEDILPAVPDVPSWTTSLNKLPRLLEYRAESSCQKEQVVAEMLLDGENVFADVLDGLISTISFSEVPGFLEYGTDDDYHEARMAAAMLEDTDTIWGVRDSPLMDPQGQMGTGVMDLPSWPPMSPLKTWKPRSPESSEQTAEDTPVASPWKDPQKDHLHSSQLSPLQIPLLSCLASPPHAPQCPPSHMDQLQEEMQLRQIGVDLTRWGEAGSTKAKRPAPASTPNLHETSPEDNNPPKKRRK</sequence>
<dbReference type="OrthoDB" id="9401939at2759"/>
<dbReference type="EMBL" id="LSYS01000321">
    <property type="protein sequence ID" value="OPJ90349.1"/>
    <property type="molecule type" value="Genomic_DNA"/>
</dbReference>
<name>A0A1V4L0U0_PATFA</name>
<evidence type="ECO:0000313" key="3">
    <source>
        <dbReference type="Proteomes" id="UP000190648"/>
    </source>
</evidence>
<evidence type="ECO:0000313" key="2">
    <source>
        <dbReference type="EMBL" id="OPJ90349.1"/>
    </source>
</evidence>
<dbReference type="AlphaFoldDB" id="A0A1V4L0U0"/>
<protein>
    <submittedName>
        <fullName evidence="2">Uncharacterized protein</fullName>
    </submittedName>
</protein>
<feature type="region of interest" description="Disordered" evidence="1">
    <location>
        <begin position="375"/>
        <end position="436"/>
    </location>
</feature>